<keyword evidence="3 11" id="KW-0328">Glycosyltransferase</keyword>
<dbReference type="InterPro" id="IPR038731">
    <property type="entry name" value="RgtA/B/C-like"/>
</dbReference>
<feature type="transmembrane region" description="Helical" evidence="9">
    <location>
        <begin position="62"/>
        <end position="82"/>
    </location>
</feature>
<proteinExistence type="predicted"/>
<keyword evidence="7 9" id="KW-0472">Membrane</keyword>
<evidence type="ECO:0000256" key="5">
    <source>
        <dbReference type="ARBA" id="ARBA00022692"/>
    </source>
</evidence>
<evidence type="ECO:0000256" key="6">
    <source>
        <dbReference type="ARBA" id="ARBA00022989"/>
    </source>
</evidence>
<reference evidence="11 12" key="1">
    <citation type="submission" date="2023-06" db="EMBL/GenBank/DDBJ databases">
        <title>Cellulomonas sp. MW4 Whole genome sequence.</title>
        <authorList>
            <person name="Park S."/>
        </authorList>
    </citation>
    <scope>NUCLEOTIDE SEQUENCE [LARGE SCALE GENOMIC DNA]</scope>
    <source>
        <strain evidence="11 12">MW4</strain>
    </source>
</reference>
<dbReference type="Pfam" id="PF13231">
    <property type="entry name" value="PMT_2"/>
    <property type="match status" value="1"/>
</dbReference>
<comment type="subcellular location">
    <subcellularLocation>
        <location evidence="1">Cell membrane</location>
        <topology evidence="1">Multi-pass membrane protein</topology>
    </subcellularLocation>
</comment>
<feature type="domain" description="Glycosyltransferase RgtA/B/C/D-like" evidence="10">
    <location>
        <begin position="77"/>
        <end position="218"/>
    </location>
</feature>
<dbReference type="Proteomes" id="UP001529338">
    <property type="component" value="Unassembled WGS sequence"/>
</dbReference>
<feature type="transmembrane region" description="Helical" evidence="9">
    <location>
        <begin position="315"/>
        <end position="334"/>
    </location>
</feature>
<name>A0ABT7SK12_9CELL</name>
<dbReference type="EMBL" id="JAUCGQ010000004">
    <property type="protein sequence ID" value="MDM7856523.1"/>
    <property type="molecule type" value="Genomic_DNA"/>
</dbReference>
<feature type="transmembrane region" description="Helical" evidence="9">
    <location>
        <begin position="341"/>
        <end position="358"/>
    </location>
</feature>
<feature type="transmembrane region" description="Helical" evidence="9">
    <location>
        <begin position="203"/>
        <end position="224"/>
    </location>
</feature>
<dbReference type="InterPro" id="IPR050297">
    <property type="entry name" value="LipidA_mod_glycosyltrf_83"/>
</dbReference>
<sequence>MGAFIRGRGAPVLVALLAVAVRWRLVGGWVGVRALHGYDDGVYYSAAAAFVHGRMPYRDFTLVHPPGVVLALSPFAVVGRLFGDADGFVAARIGVILVGAVNALLVMRLARRWGVAASVVGGVLYALASSAAYAERTTLLEPWGTLTLLGGVLLLVKAREQDRASLLWLGGAVLGLGSLVKIWGVVPLVVVVAWQAWSRGPRVAARVSGGAAGAALLVAGPFALAAPDRMFRLVLRDQLSRPRYVEGLGWRMVHVLGLDTSPLPGPRGPVLALVLAAVVAAAVAAWRRRRGRFWVVLLGVQVAVLLASPSFLQHYAAFATAAVVLVVAAGVSTVRAEVRAPVAVATCAVLVVAAGAVASQPPTRPFPLAQVSAALPAEGCVQADSPGALALAGVLSRDLDEGCELPVDLSGQSFDEGDRTAGGAPVERWENVAFQKKATSYFAAGVATIIARGGPGDGFSGSTITAIMEGRRLAVDTRGVEVFVDPSAPTSAAVRASDGDRDADDAATPRP</sequence>
<evidence type="ECO:0000256" key="2">
    <source>
        <dbReference type="ARBA" id="ARBA00022475"/>
    </source>
</evidence>
<organism evidence="11 12">
    <name type="scientific">Cellulomonas alba</name>
    <dbReference type="NCBI Taxonomy" id="3053467"/>
    <lineage>
        <taxon>Bacteria</taxon>
        <taxon>Bacillati</taxon>
        <taxon>Actinomycetota</taxon>
        <taxon>Actinomycetes</taxon>
        <taxon>Micrococcales</taxon>
        <taxon>Cellulomonadaceae</taxon>
        <taxon>Cellulomonas</taxon>
    </lineage>
</organism>
<dbReference type="EC" id="2.4.-.-" evidence="11"/>
<feature type="transmembrane region" description="Helical" evidence="9">
    <location>
        <begin position="113"/>
        <end position="133"/>
    </location>
</feature>
<accession>A0ABT7SK12</accession>
<feature type="transmembrane region" description="Helical" evidence="9">
    <location>
        <begin position="269"/>
        <end position="286"/>
    </location>
</feature>
<dbReference type="PANTHER" id="PTHR33908">
    <property type="entry name" value="MANNOSYLTRANSFERASE YKCB-RELATED"/>
    <property type="match status" value="1"/>
</dbReference>
<keyword evidence="12" id="KW-1185">Reference proteome</keyword>
<evidence type="ECO:0000256" key="1">
    <source>
        <dbReference type="ARBA" id="ARBA00004651"/>
    </source>
</evidence>
<evidence type="ECO:0000259" key="10">
    <source>
        <dbReference type="Pfam" id="PF13231"/>
    </source>
</evidence>
<feature type="transmembrane region" description="Helical" evidence="9">
    <location>
        <begin position="168"/>
        <end position="197"/>
    </location>
</feature>
<protein>
    <submittedName>
        <fullName evidence="11">Glycosyltransferase family 39 protein</fullName>
        <ecNumber evidence="11">2.4.-.-</ecNumber>
    </submittedName>
</protein>
<gene>
    <name evidence="11" type="ORF">QRT04_16410</name>
</gene>
<keyword evidence="6 9" id="KW-1133">Transmembrane helix</keyword>
<evidence type="ECO:0000313" key="12">
    <source>
        <dbReference type="Proteomes" id="UP001529338"/>
    </source>
</evidence>
<dbReference type="PANTHER" id="PTHR33908:SF11">
    <property type="entry name" value="MEMBRANE PROTEIN"/>
    <property type="match status" value="1"/>
</dbReference>
<feature type="transmembrane region" description="Helical" evidence="9">
    <location>
        <begin position="293"/>
        <end position="309"/>
    </location>
</feature>
<feature type="transmembrane region" description="Helical" evidence="9">
    <location>
        <begin position="88"/>
        <end position="106"/>
    </location>
</feature>
<keyword evidence="2" id="KW-1003">Cell membrane</keyword>
<evidence type="ECO:0000256" key="9">
    <source>
        <dbReference type="SAM" id="Phobius"/>
    </source>
</evidence>
<keyword evidence="4 11" id="KW-0808">Transferase</keyword>
<keyword evidence="5 9" id="KW-0812">Transmembrane</keyword>
<evidence type="ECO:0000256" key="4">
    <source>
        <dbReference type="ARBA" id="ARBA00022679"/>
    </source>
</evidence>
<dbReference type="GO" id="GO:0016757">
    <property type="term" value="F:glycosyltransferase activity"/>
    <property type="evidence" value="ECO:0007669"/>
    <property type="project" value="UniProtKB-KW"/>
</dbReference>
<evidence type="ECO:0000256" key="8">
    <source>
        <dbReference type="SAM" id="MobiDB-lite"/>
    </source>
</evidence>
<dbReference type="RefSeq" id="WP_289456754.1">
    <property type="nucleotide sequence ID" value="NZ_JAUCGQ010000004.1"/>
</dbReference>
<evidence type="ECO:0000256" key="3">
    <source>
        <dbReference type="ARBA" id="ARBA00022676"/>
    </source>
</evidence>
<feature type="region of interest" description="Disordered" evidence="8">
    <location>
        <begin position="486"/>
        <end position="511"/>
    </location>
</feature>
<evidence type="ECO:0000256" key="7">
    <source>
        <dbReference type="ARBA" id="ARBA00023136"/>
    </source>
</evidence>
<comment type="caution">
    <text evidence="11">The sequence shown here is derived from an EMBL/GenBank/DDBJ whole genome shotgun (WGS) entry which is preliminary data.</text>
</comment>
<evidence type="ECO:0000313" key="11">
    <source>
        <dbReference type="EMBL" id="MDM7856523.1"/>
    </source>
</evidence>